<dbReference type="SUPFAM" id="SSF81660">
    <property type="entry name" value="Metal cation-transporting ATPase, ATP-binding domain N"/>
    <property type="match status" value="1"/>
</dbReference>
<dbReference type="InterPro" id="IPR008250">
    <property type="entry name" value="ATPase_P-typ_transduc_dom_A_sf"/>
</dbReference>
<dbReference type="Gene3D" id="3.40.1110.10">
    <property type="entry name" value="Calcium-transporting ATPase, cytoplasmic domain N"/>
    <property type="match status" value="1"/>
</dbReference>
<dbReference type="AlphaFoldDB" id="A0A146KKD8"/>
<dbReference type="SUPFAM" id="SSF81665">
    <property type="entry name" value="Calcium ATPase, transmembrane domain M"/>
    <property type="match status" value="1"/>
</dbReference>
<feature type="transmembrane region" description="Helical" evidence="8">
    <location>
        <begin position="21"/>
        <end position="38"/>
    </location>
</feature>
<dbReference type="InterPro" id="IPR059000">
    <property type="entry name" value="ATPase_P-type_domA"/>
</dbReference>
<dbReference type="InterPro" id="IPR032630">
    <property type="entry name" value="P_typ_ATPase_c"/>
</dbReference>
<evidence type="ECO:0000259" key="11">
    <source>
        <dbReference type="Pfam" id="PF16212"/>
    </source>
</evidence>
<feature type="transmembrane region" description="Helical" evidence="8">
    <location>
        <begin position="998"/>
        <end position="1019"/>
    </location>
</feature>
<dbReference type="InterPro" id="IPR032631">
    <property type="entry name" value="P-type_ATPase_N"/>
</dbReference>
<feature type="domain" description="P-type ATPase A" evidence="9">
    <location>
        <begin position="92"/>
        <end position="232"/>
    </location>
</feature>
<feature type="transmembrane region" description="Helical" evidence="8">
    <location>
        <begin position="1059"/>
        <end position="1078"/>
    </location>
</feature>
<evidence type="ECO:0000259" key="10">
    <source>
        <dbReference type="Pfam" id="PF16209"/>
    </source>
</evidence>
<feature type="transmembrane region" description="Helical" evidence="8">
    <location>
        <begin position="251"/>
        <end position="269"/>
    </location>
</feature>
<keyword evidence="6 8" id="KW-1133">Transmembrane helix</keyword>
<dbReference type="GO" id="GO:0045332">
    <property type="term" value="P:phospholipid translocation"/>
    <property type="evidence" value="ECO:0007669"/>
    <property type="project" value="TreeGrafter"/>
</dbReference>
<dbReference type="SFLD" id="SFLDF00027">
    <property type="entry name" value="p-type_atpase"/>
    <property type="match status" value="1"/>
</dbReference>
<dbReference type="SFLD" id="SFLDG00002">
    <property type="entry name" value="C1.7:_P-type_atpase_like"/>
    <property type="match status" value="1"/>
</dbReference>
<dbReference type="Pfam" id="PF08282">
    <property type="entry name" value="Hydrolase_3"/>
    <property type="match status" value="1"/>
</dbReference>
<comment type="subcellular location">
    <subcellularLocation>
        <location evidence="1">Membrane</location>
        <topology evidence="1">Multi-pass membrane protein</topology>
    </subcellularLocation>
</comment>
<dbReference type="GO" id="GO:0016887">
    <property type="term" value="F:ATP hydrolysis activity"/>
    <property type="evidence" value="ECO:0007669"/>
    <property type="project" value="InterPro"/>
</dbReference>
<dbReference type="SUPFAM" id="SSF81653">
    <property type="entry name" value="Calcium ATPase, transduction domain A"/>
    <property type="match status" value="1"/>
</dbReference>
<dbReference type="SFLD" id="SFLDS00003">
    <property type="entry name" value="Haloacid_Dehalogenase"/>
    <property type="match status" value="1"/>
</dbReference>
<reference evidence="12" key="1">
    <citation type="submission" date="2015-07" db="EMBL/GenBank/DDBJ databases">
        <title>Adaptation to a free-living lifestyle via gene acquisitions in the diplomonad Trepomonas sp. PC1.</title>
        <authorList>
            <person name="Xu F."/>
            <person name="Jerlstrom-Hultqvist J."/>
            <person name="Kolisko M."/>
            <person name="Simpson A.G.B."/>
            <person name="Roger A.J."/>
            <person name="Svard S.G."/>
            <person name="Andersson J.O."/>
        </authorList>
    </citation>
    <scope>NUCLEOTIDE SEQUENCE</scope>
    <source>
        <strain evidence="12">PC1</strain>
    </source>
</reference>
<accession>A0A146KKD8</accession>
<keyword evidence="2 8" id="KW-0812">Transmembrane</keyword>
<evidence type="ECO:0000256" key="3">
    <source>
        <dbReference type="ARBA" id="ARBA00022723"/>
    </source>
</evidence>
<dbReference type="PRINTS" id="PR00119">
    <property type="entry name" value="CATATPASE"/>
</dbReference>
<evidence type="ECO:0000256" key="6">
    <source>
        <dbReference type="ARBA" id="ARBA00022989"/>
    </source>
</evidence>
<dbReference type="InterPro" id="IPR018303">
    <property type="entry name" value="ATPase_P-typ_P_site"/>
</dbReference>
<dbReference type="SUPFAM" id="SSF56784">
    <property type="entry name" value="HAD-like"/>
    <property type="match status" value="1"/>
</dbReference>
<dbReference type="InterPro" id="IPR023299">
    <property type="entry name" value="ATPase_P-typ_cyto_dom_N"/>
</dbReference>
<gene>
    <name evidence="12" type="ORF">TPC1_10024</name>
</gene>
<evidence type="ECO:0000259" key="9">
    <source>
        <dbReference type="Pfam" id="PF00122"/>
    </source>
</evidence>
<dbReference type="GO" id="GO:0140326">
    <property type="term" value="F:ATPase-coupled intramembrane lipid transporter activity"/>
    <property type="evidence" value="ECO:0007669"/>
    <property type="project" value="TreeGrafter"/>
</dbReference>
<feature type="transmembrane region" description="Helical" evidence="8">
    <location>
        <begin position="952"/>
        <end position="969"/>
    </location>
</feature>
<keyword evidence="7 8" id="KW-0472">Membrane</keyword>
<dbReference type="InterPro" id="IPR023214">
    <property type="entry name" value="HAD_sf"/>
</dbReference>
<sequence length="1152" mass="130747">EIVINTIHTTAKNNKYVTSKYTILSFIPLFLFEVYKQFNNIYYLANAIAGYFVQVVEPITNVLPIIFILVIMGIRELVEDLGRHKSDKEQNEKTFTIIRNNKQQQIQSQNIRQGDIVLLQNKEQVPCDCLLLSATSDTGLCYVSTANLDGEANLKPKKPTCQTDEHSLNEFIGKVITQPPINNMHLFNGELEHNGRTYFKLDNILLSGMRIENTSNVAAAVVYTAKDTRVMQANTKKGVKNSKLAQRTNKITLYTGVLSILLMVVFPIVSATQSSNFHLKFVTFSLESQVISNVFWEKVVVFFLLLAYLLPLSLFMSLEVTRLLNMGQAECDRNLRRADILQWQVQNPNKKLSQSPYSQESQYQKSVTVKNSICVENLVETDIIFSDKTGTLTKNQMLFHSLCDSESLQVVKIGEIKDAADQHYQVKRDYEDVNREMLFQLALCNTVIPQAKTVDENEIIEFQGESPDEIAFAAAAKVFGLELVKRNADSVEYVFRKNFEYKCKFQVLAVIPFSSARKKMSMIMQEVGQPVLEQHQQLVKEKLCVVKDGFAYLLPESMGLPGRMFVLSKGADSFLLPFCQLHGLEQQKKIEAAVERLSVKGLRTLVFASRMFDQQDWLDNWSKVSQLDEMQPDYITACKVIESKLTYNGMTAIEDELQDNLKDTLMSLLEAGIRVWMLTGDKTETAVNIAKSSGLSNYQAKYLNLTQTSLTSFKTIKRHVKDDESIVKQLLQSLMEEQKNLLPKSMHKQYDKLFGECLQINAKVQSKCSKVFSFIGNMFSCKQMNLKLQKQSSPQSITLVLDSTLYTLIKQYKLEPFFFTIAYYSTSAVCCRLSPSEKAEIVELTKKFVPNITSLSIGDGANDVAMIKAADIGVGVAGKEGLHSCNNADITLPSFRFLKRLIFVHGRFSHLRHSEIVEYSIEKNAILGFMHVVYAFLNLFTVQMIIDSMFLTLYNVIITLFPILFATITEKDVLDPEKSPILLKTFQLKFRPTGNFMLLRLLKSVYVSIVTIFSCYFLSQNNIHQDSVSSLGLESFLLLVILVVTSSIELFLHQNYYTFFTLAAFALLVVMVTGLTFFEGLTLTFGATSVGVFDQVDVGFWVKVLVISILNTMPTFMYQIIKRLWYPSNADIARRFVRKNGCIDPRKQTGII</sequence>
<organism evidence="12">
    <name type="scientific">Trepomonas sp. PC1</name>
    <dbReference type="NCBI Taxonomy" id="1076344"/>
    <lineage>
        <taxon>Eukaryota</taxon>
        <taxon>Metamonada</taxon>
        <taxon>Diplomonadida</taxon>
        <taxon>Hexamitidae</taxon>
        <taxon>Hexamitinae</taxon>
        <taxon>Trepomonas</taxon>
    </lineage>
</organism>
<evidence type="ECO:0000256" key="1">
    <source>
        <dbReference type="ARBA" id="ARBA00004141"/>
    </source>
</evidence>
<dbReference type="PANTHER" id="PTHR24092">
    <property type="entry name" value="PROBABLE PHOSPHOLIPID-TRANSPORTING ATPASE"/>
    <property type="match status" value="1"/>
</dbReference>
<dbReference type="Pfam" id="PF16209">
    <property type="entry name" value="PhoLip_ATPase_N"/>
    <property type="match status" value="1"/>
</dbReference>
<feature type="domain" description="P-type ATPase C-terminal" evidence="11">
    <location>
        <begin position="886"/>
        <end position="1128"/>
    </location>
</feature>
<dbReference type="PROSITE" id="PS00154">
    <property type="entry name" value="ATPASE_E1_E2"/>
    <property type="match status" value="1"/>
</dbReference>
<dbReference type="NCBIfam" id="TIGR01494">
    <property type="entry name" value="ATPase_P-type"/>
    <property type="match status" value="1"/>
</dbReference>
<dbReference type="InterPro" id="IPR036412">
    <property type="entry name" value="HAD-like_sf"/>
</dbReference>
<feature type="transmembrane region" description="Helical" evidence="8">
    <location>
        <begin position="299"/>
        <end position="318"/>
    </location>
</feature>
<dbReference type="GO" id="GO:0005524">
    <property type="term" value="F:ATP binding"/>
    <property type="evidence" value="ECO:0007669"/>
    <property type="project" value="InterPro"/>
</dbReference>
<dbReference type="InterPro" id="IPR001757">
    <property type="entry name" value="P_typ_ATPase"/>
</dbReference>
<dbReference type="Pfam" id="PF00122">
    <property type="entry name" value="E1-E2_ATPase"/>
    <property type="match status" value="1"/>
</dbReference>
<feature type="non-terminal residue" evidence="12">
    <location>
        <position position="1"/>
    </location>
</feature>
<name>A0A146KKD8_9EUKA</name>
<keyword evidence="5" id="KW-1278">Translocase</keyword>
<dbReference type="InterPro" id="IPR044492">
    <property type="entry name" value="P_typ_ATPase_HD_dom"/>
</dbReference>
<dbReference type="GO" id="GO:0046872">
    <property type="term" value="F:metal ion binding"/>
    <property type="evidence" value="ECO:0007669"/>
    <property type="project" value="UniProtKB-KW"/>
</dbReference>
<evidence type="ECO:0000256" key="8">
    <source>
        <dbReference type="SAM" id="Phobius"/>
    </source>
</evidence>
<dbReference type="Pfam" id="PF16212">
    <property type="entry name" value="PhoLip_ATPase_C"/>
    <property type="match status" value="1"/>
</dbReference>
<protein>
    <submittedName>
        <fullName evidence="12">Pospholipid-transporting ATPase</fullName>
    </submittedName>
</protein>
<feature type="transmembrane region" description="Helical" evidence="8">
    <location>
        <begin position="1098"/>
        <end position="1118"/>
    </location>
</feature>
<dbReference type="EMBL" id="GDID01000018">
    <property type="protein sequence ID" value="JAP96588.1"/>
    <property type="molecule type" value="Transcribed_RNA"/>
</dbReference>
<proteinExistence type="predicted"/>
<dbReference type="Gene3D" id="2.70.150.10">
    <property type="entry name" value="Calcium-transporting ATPase, cytoplasmic transduction domain A"/>
    <property type="match status" value="1"/>
</dbReference>
<dbReference type="GO" id="GO:0005886">
    <property type="term" value="C:plasma membrane"/>
    <property type="evidence" value="ECO:0007669"/>
    <property type="project" value="TreeGrafter"/>
</dbReference>
<dbReference type="Gene3D" id="3.40.50.1000">
    <property type="entry name" value="HAD superfamily/HAD-like"/>
    <property type="match status" value="1"/>
</dbReference>
<evidence type="ECO:0000256" key="2">
    <source>
        <dbReference type="ARBA" id="ARBA00022692"/>
    </source>
</evidence>
<feature type="domain" description="P-type ATPase N-terminal" evidence="10">
    <location>
        <begin position="12"/>
        <end position="56"/>
    </location>
</feature>
<feature type="transmembrane region" description="Helical" evidence="8">
    <location>
        <begin position="1031"/>
        <end position="1052"/>
    </location>
</feature>
<evidence type="ECO:0000313" key="12">
    <source>
        <dbReference type="EMBL" id="JAP96588.1"/>
    </source>
</evidence>
<feature type="transmembrane region" description="Helical" evidence="8">
    <location>
        <begin position="58"/>
        <end position="78"/>
    </location>
</feature>
<evidence type="ECO:0000256" key="4">
    <source>
        <dbReference type="ARBA" id="ARBA00022842"/>
    </source>
</evidence>
<keyword evidence="4" id="KW-0460">Magnesium</keyword>
<dbReference type="PANTHER" id="PTHR24092:SF150">
    <property type="entry name" value="PHOSPHOLIPID-TRANSPORTING ATPASE"/>
    <property type="match status" value="1"/>
</dbReference>
<evidence type="ECO:0000256" key="7">
    <source>
        <dbReference type="ARBA" id="ARBA00023136"/>
    </source>
</evidence>
<dbReference type="InterPro" id="IPR023298">
    <property type="entry name" value="ATPase_P-typ_TM_dom_sf"/>
</dbReference>
<evidence type="ECO:0000256" key="5">
    <source>
        <dbReference type="ARBA" id="ARBA00022967"/>
    </source>
</evidence>
<keyword evidence="3" id="KW-0479">Metal-binding</keyword>